<dbReference type="Proteomes" id="UP001227192">
    <property type="component" value="Unassembled WGS sequence"/>
</dbReference>
<reference evidence="2" key="2">
    <citation type="journal article" date="2016" name="Fungal Biol.">
        <title>Ochratoxin A production by Penicillium thymicola.</title>
        <authorList>
            <person name="Nguyen H.D.T."/>
            <person name="McMullin D.R."/>
            <person name="Ponomareva E."/>
            <person name="Riley R."/>
            <person name="Pomraning K.R."/>
            <person name="Baker S.E."/>
            <person name="Seifert K.A."/>
        </authorList>
    </citation>
    <scope>NUCLEOTIDE SEQUENCE</scope>
    <source>
        <strain evidence="2">DAOM 180753</strain>
    </source>
</reference>
<keyword evidence="3" id="KW-1185">Reference proteome</keyword>
<dbReference type="PANTHER" id="PTHR47842:SF3">
    <property type="entry name" value="DUF676 DOMAIN-CONTAINING PROTEIN"/>
    <property type="match status" value="1"/>
</dbReference>
<evidence type="ECO:0000313" key="2">
    <source>
        <dbReference type="EMBL" id="KAJ9482569.1"/>
    </source>
</evidence>
<reference evidence="2" key="1">
    <citation type="submission" date="2015-06" db="EMBL/GenBank/DDBJ databases">
        <authorList>
            <person name="Nguyen H."/>
        </authorList>
    </citation>
    <scope>NUCLEOTIDE SEQUENCE</scope>
    <source>
        <strain evidence="2">DAOM 180753</strain>
    </source>
</reference>
<dbReference type="GO" id="GO:0017000">
    <property type="term" value="P:antibiotic biosynthetic process"/>
    <property type="evidence" value="ECO:0007669"/>
    <property type="project" value="UniProtKB-ARBA"/>
</dbReference>
<name>A0AAI9T9R2_PENTH</name>
<dbReference type="AlphaFoldDB" id="A0AAI9T9R2"/>
<evidence type="ECO:0000256" key="1">
    <source>
        <dbReference type="SAM" id="MobiDB-lite"/>
    </source>
</evidence>
<dbReference type="EMBL" id="LACB01000541">
    <property type="protein sequence ID" value="KAJ9482569.1"/>
    <property type="molecule type" value="Genomic_DNA"/>
</dbReference>
<dbReference type="InterPro" id="IPR029058">
    <property type="entry name" value="AB_hydrolase_fold"/>
</dbReference>
<feature type="compositionally biased region" description="Basic and acidic residues" evidence="1">
    <location>
        <begin position="367"/>
        <end position="392"/>
    </location>
</feature>
<dbReference type="PANTHER" id="PTHR47842">
    <property type="entry name" value="EXPRESSED PROTEIN"/>
    <property type="match status" value="1"/>
</dbReference>
<dbReference type="Gene3D" id="3.40.50.1820">
    <property type="entry name" value="alpha/beta hydrolase"/>
    <property type="match status" value="1"/>
</dbReference>
<protein>
    <recommendedName>
        <fullName evidence="4">DUF676 domain-containing protein</fullName>
    </recommendedName>
</protein>
<evidence type="ECO:0008006" key="4">
    <source>
        <dbReference type="Google" id="ProtNLM"/>
    </source>
</evidence>
<dbReference type="GO" id="GO:0072330">
    <property type="term" value="P:monocarboxylic acid biosynthetic process"/>
    <property type="evidence" value="ECO:0007669"/>
    <property type="project" value="UniProtKB-ARBA"/>
</dbReference>
<comment type="caution">
    <text evidence="2">The sequence shown here is derived from an EMBL/GenBank/DDBJ whole genome shotgun (WGS) entry which is preliminary data.</text>
</comment>
<feature type="region of interest" description="Disordered" evidence="1">
    <location>
        <begin position="325"/>
        <end position="434"/>
    </location>
</feature>
<accession>A0AAI9T9R2</accession>
<proteinExistence type="predicted"/>
<sequence>MRKYIKETSNNYSYYSSIFSTFSKAIPSIPSGYDLPSGQPLQYSLTYVFLAIEMVMKMEGNIRTCADGSHSTLSLPQATEKRRLLLIYIHGFMGSEASFHDLPLHVHDLLTGSLAESHVVYTRMYPRYKSQGEIQTAVDQFSSWLLPHEADDLDVILLGHSLGGILAADVARLHQDGRAKHRILGVVGFDVPFLGIHPRVVATGTMGLIPKRDPADEEKLAAEQESLVLETAFKPAPSNPNFDPPFMNDVRLVDRGFLDGIMHFVNKNTDNLSRSIFERIVSPLTFAGCVNNYSELRQRYRHLMELEDAESSPWRVRFVNYYTASTGRKPRNGKTKAERKVEKAERKAERAERKAEKKAEKKAKKSTTKDEGSTRKVEIDPDECTTKVHSPEYSDSSSGSEETEITTSMSNMTIKRKPLKSATSHSSLATKNANDDKDNLLVDHASTTLSTSLSVDRIENQSLSGSISLSTENGSITTTDSSDPNKQQLRKFILLPSHHWRHNNNSHWEPILMADMDEVVAHQSMFIPQDPDLSFPTMYIHILNIFVSFNLPLDLRVTN</sequence>
<organism evidence="2 3">
    <name type="scientific">Penicillium thymicola</name>
    <dbReference type="NCBI Taxonomy" id="293382"/>
    <lineage>
        <taxon>Eukaryota</taxon>
        <taxon>Fungi</taxon>
        <taxon>Dikarya</taxon>
        <taxon>Ascomycota</taxon>
        <taxon>Pezizomycotina</taxon>
        <taxon>Eurotiomycetes</taxon>
        <taxon>Eurotiomycetidae</taxon>
        <taxon>Eurotiales</taxon>
        <taxon>Aspergillaceae</taxon>
        <taxon>Penicillium</taxon>
    </lineage>
</organism>
<feature type="compositionally biased region" description="Low complexity" evidence="1">
    <location>
        <begin position="393"/>
        <end position="410"/>
    </location>
</feature>
<evidence type="ECO:0000313" key="3">
    <source>
        <dbReference type="Proteomes" id="UP001227192"/>
    </source>
</evidence>
<gene>
    <name evidence="2" type="ORF">VN97_g10860</name>
</gene>
<feature type="compositionally biased region" description="Polar residues" evidence="1">
    <location>
        <begin position="421"/>
        <end position="432"/>
    </location>
</feature>
<dbReference type="SUPFAM" id="SSF53474">
    <property type="entry name" value="alpha/beta-Hydrolases"/>
    <property type="match status" value="1"/>
</dbReference>
<feature type="compositionally biased region" description="Basic and acidic residues" evidence="1">
    <location>
        <begin position="335"/>
        <end position="359"/>
    </location>
</feature>